<gene>
    <name evidence="2" type="ORF">M5K25_003770</name>
</gene>
<dbReference type="Proteomes" id="UP001552299">
    <property type="component" value="Unassembled WGS sequence"/>
</dbReference>
<sequence length="143" mass="15242">MLLVHSRFTRMDGRGNSDLGSYFNHLHVIDGAASFATAGKEIFSTPFSSAAVDANSFAIPCAVTARSTSARPAAAATIAAESAKRKRGRPRKYGARSSLPSLPSSAMSAAARLFHRWRNGHPLVPLQGRMNPPHPTLQLGMLS</sequence>
<feature type="region of interest" description="Disordered" evidence="1">
    <location>
        <begin position="75"/>
        <end position="102"/>
    </location>
</feature>
<dbReference type="EMBL" id="JANQDX010000004">
    <property type="protein sequence ID" value="KAL0925441.1"/>
    <property type="molecule type" value="Genomic_DNA"/>
</dbReference>
<evidence type="ECO:0000256" key="1">
    <source>
        <dbReference type="SAM" id="MobiDB-lite"/>
    </source>
</evidence>
<keyword evidence="3" id="KW-1185">Reference proteome</keyword>
<feature type="compositionally biased region" description="Basic residues" evidence="1">
    <location>
        <begin position="84"/>
        <end position="94"/>
    </location>
</feature>
<accession>A0ABD0VL32</accession>
<comment type="caution">
    <text evidence="2">The sequence shown here is derived from an EMBL/GenBank/DDBJ whole genome shotgun (WGS) entry which is preliminary data.</text>
</comment>
<evidence type="ECO:0000313" key="2">
    <source>
        <dbReference type="EMBL" id="KAL0925441.1"/>
    </source>
</evidence>
<dbReference type="AlphaFoldDB" id="A0ABD0VL32"/>
<organism evidence="2 3">
    <name type="scientific">Dendrobium thyrsiflorum</name>
    <name type="common">Pinecone-like raceme dendrobium</name>
    <name type="synonym">Orchid</name>
    <dbReference type="NCBI Taxonomy" id="117978"/>
    <lineage>
        <taxon>Eukaryota</taxon>
        <taxon>Viridiplantae</taxon>
        <taxon>Streptophyta</taxon>
        <taxon>Embryophyta</taxon>
        <taxon>Tracheophyta</taxon>
        <taxon>Spermatophyta</taxon>
        <taxon>Magnoliopsida</taxon>
        <taxon>Liliopsida</taxon>
        <taxon>Asparagales</taxon>
        <taxon>Orchidaceae</taxon>
        <taxon>Epidendroideae</taxon>
        <taxon>Malaxideae</taxon>
        <taxon>Dendrobiinae</taxon>
        <taxon>Dendrobium</taxon>
    </lineage>
</organism>
<reference evidence="2 3" key="1">
    <citation type="journal article" date="2024" name="Plant Biotechnol. J.">
        <title>Dendrobium thyrsiflorum genome and its molecular insights into genes involved in important horticultural traits.</title>
        <authorList>
            <person name="Chen B."/>
            <person name="Wang J.Y."/>
            <person name="Zheng P.J."/>
            <person name="Li K.L."/>
            <person name="Liang Y.M."/>
            <person name="Chen X.F."/>
            <person name="Zhang C."/>
            <person name="Zhao X."/>
            <person name="He X."/>
            <person name="Zhang G.Q."/>
            <person name="Liu Z.J."/>
            <person name="Xu Q."/>
        </authorList>
    </citation>
    <scope>NUCLEOTIDE SEQUENCE [LARGE SCALE GENOMIC DNA]</scope>
    <source>
        <strain evidence="2">GZMU011</strain>
    </source>
</reference>
<proteinExistence type="predicted"/>
<evidence type="ECO:0000313" key="3">
    <source>
        <dbReference type="Proteomes" id="UP001552299"/>
    </source>
</evidence>
<name>A0ABD0VL32_DENTH</name>
<protein>
    <submittedName>
        <fullName evidence="2">Uncharacterized protein</fullName>
    </submittedName>
</protein>